<feature type="domain" description="Amino acid transporter transmembrane" evidence="6">
    <location>
        <begin position="25"/>
        <end position="457"/>
    </location>
</feature>
<evidence type="ECO:0000256" key="4">
    <source>
        <dbReference type="ARBA" id="ARBA00023136"/>
    </source>
</evidence>
<feature type="transmembrane region" description="Helical" evidence="5">
    <location>
        <begin position="20"/>
        <end position="42"/>
    </location>
</feature>
<dbReference type="Pfam" id="PF01490">
    <property type="entry name" value="Aa_trans"/>
    <property type="match status" value="1"/>
</dbReference>
<organism evidence="7 8">
    <name type="scientific">Entamoeba nuttalli</name>
    <dbReference type="NCBI Taxonomy" id="412467"/>
    <lineage>
        <taxon>Eukaryota</taxon>
        <taxon>Amoebozoa</taxon>
        <taxon>Evosea</taxon>
        <taxon>Archamoebae</taxon>
        <taxon>Mastigamoebida</taxon>
        <taxon>Entamoebidae</taxon>
        <taxon>Entamoeba</taxon>
    </lineage>
</organism>
<feature type="transmembrane region" description="Helical" evidence="5">
    <location>
        <begin position="114"/>
        <end position="133"/>
    </location>
</feature>
<evidence type="ECO:0000313" key="8">
    <source>
        <dbReference type="Proteomes" id="UP001628156"/>
    </source>
</evidence>
<feature type="transmembrane region" description="Helical" evidence="5">
    <location>
        <begin position="274"/>
        <end position="295"/>
    </location>
</feature>
<proteinExistence type="predicted"/>
<feature type="transmembrane region" description="Helical" evidence="5">
    <location>
        <begin position="233"/>
        <end position="254"/>
    </location>
</feature>
<dbReference type="EMBL" id="BAAFRS010000284">
    <property type="protein sequence ID" value="GAB1226288.1"/>
    <property type="molecule type" value="Genomic_DNA"/>
</dbReference>
<comment type="subcellular location">
    <subcellularLocation>
        <location evidence="1">Membrane</location>
    </subcellularLocation>
</comment>
<dbReference type="Proteomes" id="UP001628156">
    <property type="component" value="Unassembled WGS sequence"/>
</dbReference>
<feature type="transmembrane region" description="Helical" evidence="5">
    <location>
        <begin position="167"/>
        <end position="189"/>
    </location>
</feature>
<gene>
    <name evidence="7" type="ORF">ENUP19_0284G0011</name>
</gene>
<keyword evidence="4 5" id="KW-0472">Membrane</keyword>
<name>A0ABQ0DTV4_9EUKA</name>
<accession>A0ABQ0DTV4</accession>
<feature type="transmembrane region" description="Helical" evidence="5">
    <location>
        <begin position="201"/>
        <end position="221"/>
    </location>
</feature>
<feature type="transmembrane region" description="Helical" evidence="5">
    <location>
        <begin position="440"/>
        <end position="463"/>
    </location>
</feature>
<feature type="transmembrane region" description="Helical" evidence="5">
    <location>
        <begin position="397"/>
        <end position="419"/>
    </location>
</feature>
<evidence type="ECO:0000256" key="1">
    <source>
        <dbReference type="ARBA" id="ARBA00004370"/>
    </source>
</evidence>
<evidence type="ECO:0000256" key="2">
    <source>
        <dbReference type="ARBA" id="ARBA00022692"/>
    </source>
</evidence>
<evidence type="ECO:0000313" key="7">
    <source>
        <dbReference type="EMBL" id="GAB1226288.1"/>
    </source>
</evidence>
<comment type="caution">
    <text evidence="7">The sequence shown here is derived from an EMBL/GenBank/DDBJ whole genome shotgun (WGS) entry which is preliminary data.</text>
</comment>
<keyword evidence="2 5" id="KW-0812">Transmembrane</keyword>
<keyword evidence="8" id="KW-1185">Reference proteome</keyword>
<dbReference type="InterPro" id="IPR013057">
    <property type="entry name" value="AA_transpt_TM"/>
</dbReference>
<evidence type="ECO:0000259" key="6">
    <source>
        <dbReference type="Pfam" id="PF01490"/>
    </source>
</evidence>
<evidence type="ECO:0000256" key="3">
    <source>
        <dbReference type="ARBA" id="ARBA00022989"/>
    </source>
</evidence>
<reference evidence="7 8" key="1">
    <citation type="journal article" date="2019" name="PLoS Negl. Trop. Dis.">
        <title>Whole genome sequencing of Entamoeba nuttalli reveals mammalian host-related molecular signatures and a novel octapeptide-repeat surface protein.</title>
        <authorList>
            <person name="Tanaka M."/>
            <person name="Makiuchi T."/>
            <person name="Komiyama T."/>
            <person name="Shiina T."/>
            <person name="Osaki K."/>
            <person name="Tachibana H."/>
        </authorList>
    </citation>
    <scope>NUCLEOTIDE SEQUENCE [LARGE SCALE GENOMIC DNA]</scope>
    <source>
        <strain evidence="7 8">P19-061405</strain>
    </source>
</reference>
<sequence length="476" mass="53024">MDSELFVESHSKPIITYDSITCYSILINYIVGTGVFGLPLAFRTSGLLLAILMSITFFVLCCITAFWMLESLARTCGLHSLTSEGRPITQITTIPSSVTKMGNIYFGVVGKRTVISVLSLFCIGALWAYSSIFSSTTTLLLWKYIFPKYGTCSANIGIWGWFDHCHITYIFSLLFYSMLVLPMSFMEIAEQAFVQKFLTMYRFAAIFLMIFTSFISLLYRSPSYSDDDIIDPIALFNLNGFGAAFSVISVSLACHHNIPESVAPLQNKRKLKKLIFITLLSATIIYITLGVIGALCFGKKTVSPITTNWLEYTGCDGGFGICQDHKIRWYGYVIQITILMFPLVNLTSEYPLVSATLASNISQLSSENTSKVSFSSKCLAAFPPLLLAMIKADLSKIFGFTGIFGFVLILILPSMFQIFSKKTYKLQFGKKASTTIYSGVYSTSKLAWCVLIISIILFAFSVVQNLDSLFNINWLN</sequence>
<feature type="transmembrane region" description="Helical" evidence="5">
    <location>
        <begin position="48"/>
        <end position="69"/>
    </location>
</feature>
<dbReference type="PANTHER" id="PTHR16189:SF13">
    <property type="entry name" value="AMINO ACID TRANSPORTER TRANSMEMBRANE DOMAIN-CONTAINING PROTEIN"/>
    <property type="match status" value="1"/>
</dbReference>
<dbReference type="PANTHER" id="PTHR16189">
    <property type="entry name" value="TRANSMEMBRANE PROTEIN 104-RELATED"/>
    <property type="match status" value="1"/>
</dbReference>
<evidence type="ECO:0000256" key="5">
    <source>
        <dbReference type="SAM" id="Phobius"/>
    </source>
</evidence>
<keyword evidence="3 5" id="KW-1133">Transmembrane helix</keyword>
<protein>
    <recommendedName>
        <fullName evidence="6">Amino acid transporter transmembrane domain-containing protein</fullName>
    </recommendedName>
</protein>